<protein>
    <submittedName>
        <fullName evidence="1">Uncharacterized protein</fullName>
    </submittedName>
</protein>
<sequence>MSKFPLFQLPGVPRTLVFQLMDPEQVIELTFIYRAIKETVSLSKLRASHFLLLLHNPPCNSIKIVIQFSENSINFTLIAKIEYSEEAFSSWEIDGNPVHGQKLNKTNFSLFSGKTYSDQELVVKSLTQHFHEIMRFNDYSFRAIQVSLKSIMSNFIWKHTKKFRDFVYYQNEIDTSATSKELKFLLEEITVNQLELRLKPEIHPTVSKLKLKHSTMQLDYSLSIHFDSYFDMKCEKVWITVSIVNSEDIVNFVRNWLDGNLENLQFFSVEIRNDVFDEDFIFSKFKQFMIEFPPDHPKHNTRPNIRDIKQSSGKSARLSFYLKKFEFEVE</sequence>
<dbReference type="OMA" id="LHNPPCN"/>
<comment type="caution">
    <text evidence="1">The sequence shown here is derived from an EMBL/GenBank/DDBJ whole genome shotgun (WGS) entry which is preliminary data.</text>
</comment>
<organism evidence="1 2">
    <name type="scientific">Caenorhabditis remanei</name>
    <name type="common">Caenorhabditis vulgaris</name>
    <dbReference type="NCBI Taxonomy" id="31234"/>
    <lineage>
        <taxon>Eukaryota</taxon>
        <taxon>Metazoa</taxon>
        <taxon>Ecdysozoa</taxon>
        <taxon>Nematoda</taxon>
        <taxon>Chromadorea</taxon>
        <taxon>Rhabditida</taxon>
        <taxon>Rhabditina</taxon>
        <taxon>Rhabditomorpha</taxon>
        <taxon>Rhabditoidea</taxon>
        <taxon>Rhabditidae</taxon>
        <taxon>Peloderinae</taxon>
        <taxon>Caenorhabditis</taxon>
    </lineage>
</organism>
<name>A0A260YUT5_CAERE</name>
<reference evidence="1" key="1">
    <citation type="submission" date="2017-08" db="EMBL/GenBank/DDBJ databases">
        <authorList>
            <person name="de Groot N.N."/>
        </authorList>
    </citation>
    <scope>NUCLEOTIDE SEQUENCE [LARGE SCALE GENOMIC DNA]</scope>
    <source>
        <strain evidence="1">PX439</strain>
    </source>
</reference>
<evidence type="ECO:0000313" key="1">
    <source>
        <dbReference type="EMBL" id="OZF76909.1"/>
    </source>
</evidence>
<dbReference type="KEGG" id="crq:GCK72_001575"/>
<gene>
    <name evidence="1" type="ORF">FL82_19708</name>
</gene>
<dbReference type="CTD" id="9815398"/>
<evidence type="ECO:0000313" key="2">
    <source>
        <dbReference type="Proteomes" id="UP000216624"/>
    </source>
</evidence>
<dbReference type="Proteomes" id="UP000216624">
    <property type="component" value="Unassembled WGS sequence"/>
</dbReference>
<dbReference type="EMBL" id="NMWX01000712">
    <property type="protein sequence ID" value="OZF76909.1"/>
    <property type="molecule type" value="Genomic_DNA"/>
</dbReference>
<dbReference type="PANTHER" id="PTHR21503">
    <property type="entry name" value="F-BOX-CONTAINING HYPOTHETICAL PROTEIN C.ELEGANS"/>
    <property type="match status" value="1"/>
</dbReference>
<dbReference type="HOGENOM" id="CLU_869400_0_0_1"/>
<accession>A0A260YUT5</accession>
<keyword evidence="2" id="KW-1185">Reference proteome</keyword>
<dbReference type="eggNOG" id="ENOG502TIR0">
    <property type="taxonomic scope" value="Eukaryota"/>
</dbReference>
<dbReference type="PANTHER" id="PTHR21503:SF8">
    <property type="entry name" value="F-BOX ASSOCIATED DOMAIN-CONTAINING PROTEIN-RELATED"/>
    <property type="match status" value="1"/>
</dbReference>
<proteinExistence type="predicted"/>
<feature type="non-terminal residue" evidence="1">
    <location>
        <position position="1"/>
    </location>
</feature>
<dbReference type="OrthoDB" id="10474125at2759"/>